<feature type="region of interest" description="Disordered" evidence="8">
    <location>
        <begin position="1305"/>
        <end position="1338"/>
    </location>
</feature>
<dbReference type="InterPro" id="IPR015424">
    <property type="entry name" value="PyrdxlP-dep_Trfase"/>
</dbReference>
<dbReference type="InterPro" id="IPR015422">
    <property type="entry name" value="PyrdxlP-dep_Trfase_small"/>
</dbReference>
<dbReference type="Gene3D" id="2.60.40.790">
    <property type="match status" value="1"/>
</dbReference>
<dbReference type="PANTHER" id="PTHR11808">
    <property type="entry name" value="TRANS-SULFURATION ENZYME FAMILY MEMBER"/>
    <property type="match status" value="1"/>
</dbReference>
<dbReference type="InterPro" id="IPR019734">
    <property type="entry name" value="TPR_rpt"/>
</dbReference>
<dbReference type="FunFam" id="3.40.640.10:FF:000009">
    <property type="entry name" value="Cystathionine gamma-synthase homolog"/>
    <property type="match status" value="1"/>
</dbReference>
<dbReference type="InterPro" id="IPR015421">
    <property type="entry name" value="PyrdxlP-dep_Trfase_major"/>
</dbReference>
<evidence type="ECO:0000256" key="5">
    <source>
        <dbReference type="ARBA" id="ARBA00047213"/>
    </source>
</evidence>
<dbReference type="PANTHER" id="PTHR11808:SF50">
    <property type="entry name" value="CYSTATHIONINE BETA-LYASE"/>
    <property type="match status" value="1"/>
</dbReference>
<dbReference type="SUPFAM" id="SSF48452">
    <property type="entry name" value="TPR-like"/>
    <property type="match status" value="1"/>
</dbReference>
<dbReference type="GO" id="GO:0047804">
    <property type="term" value="F:cysteine-S-conjugate beta-lyase activity"/>
    <property type="evidence" value="ECO:0007669"/>
    <property type="project" value="InterPro"/>
</dbReference>
<dbReference type="GO" id="GO:0019346">
    <property type="term" value="P:transsulfuration"/>
    <property type="evidence" value="ECO:0007669"/>
    <property type="project" value="InterPro"/>
</dbReference>
<gene>
    <name evidence="10" type="ORF">SNEC2469_LOCUS34681</name>
</gene>
<proteinExistence type="inferred from homology"/>
<evidence type="ECO:0000259" key="9">
    <source>
        <dbReference type="PROSITE" id="PS51203"/>
    </source>
</evidence>
<evidence type="ECO:0000256" key="1">
    <source>
        <dbReference type="ARBA" id="ARBA00001933"/>
    </source>
</evidence>
<dbReference type="Gene3D" id="1.25.40.10">
    <property type="entry name" value="Tetratricopeptide repeat domain"/>
    <property type="match status" value="1"/>
</dbReference>
<dbReference type="PROSITE" id="PS51203">
    <property type="entry name" value="CS"/>
    <property type="match status" value="1"/>
</dbReference>
<dbReference type="Pfam" id="PF01053">
    <property type="entry name" value="Cys_Met_Meta_PP"/>
    <property type="match status" value="1"/>
</dbReference>
<keyword evidence="7" id="KW-0175">Coiled coil</keyword>
<keyword evidence="4" id="KW-0456">Lyase</keyword>
<comment type="caution">
    <text evidence="10">The sequence shown here is derived from an EMBL/GenBank/DDBJ whole genome shotgun (WGS) entry which is preliminary data.</text>
</comment>
<evidence type="ECO:0000256" key="8">
    <source>
        <dbReference type="SAM" id="MobiDB-lite"/>
    </source>
</evidence>
<dbReference type="InterPro" id="IPR000277">
    <property type="entry name" value="Cys/Met-Metab_PyrdxlP-dep_enz"/>
</dbReference>
<dbReference type="PROSITE" id="PS50005">
    <property type="entry name" value="TPR"/>
    <property type="match status" value="1"/>
</dbReference>
<protein>
    <recommendedName>
        <fullName evidence="5">Cysteine-S-conjugate beta-lyase</fullName>
    </recommendedName>
</protein>
<dbReference type="CDD" id="cd00614">
    <property type="entry name" value="CGS_like"/>
    <property type="match status" value="1"/>
</dbReference>
<evidence type="ECO:0000256" key="3">
    <source>
        <dbReference type="ARBA" id="ARBA00022898"/>
    </source>
</evidence>
<dbReference type="OrthoDB" id="3512640at2759"/>
<dbReference type="SMART" id="SM00028">
    <property type="entry name" value="TPR"/>
    <property type="match status" value="3"/>
</dbReference>
<feature type="compositionally biased region" description="Basic and acidic residues" evidence="8">
    <location>
        <begin position="701"/>
        <end position="717"/>
    </location>
</feature>
<comment type="similarity">
    <text evidence="2">Belongs to the trans-sulfuration enzymes family.</text>
</comment>
<dbReference type="Proteomes" id="UP000601435">
    <property type="component" value="Unassembled WGS sequence"/>
</dbReference>
<dbReference type="EMBL" id="CAJNJA010096809">
    <property type="protein sequence ID" value="CAE7942474.1"/>
    <property type="molecule type" value="Genomic_DNA"/>
</dbReference>
<feature type="region of interest" description="Disordered" evidence="8">
    <location>
        <begin position="565"/>
        <end position="658"/>
    </location>
</feature>
<keyword evidence="6" id="KW-0802">TPR repeat</keyword>
<accession>A0A813CHK9</accession>
<dbReference type="InterPro" id="IPR008978">
    <property type="entry name" value="HSP20-like_chaperone"/>
</dbReference>
<evidence type="ECO:0000256" key="2">
    <source>
        <dbReference type="ARBA" id="ARBA00009077"/>
    </source>
</evidence>
<feature type="region of interest" description="Disordered" evidence="8">
    <location>
        <begin position="701"/>
        <end position="730"/>
    </location>
</feature>
<dbReference type="InterPro" id="IPR006238">
    <property type="entry name" value="Cys_b_lyase_euk"/>
</dbReference>
<organism evidence="10 11">
    <name type="scientific">Symbiodinium necroappetens</name>
    <dbReference type="NCBI Taxonomy" id="1628268"/>
    <lineage>
        <taxon>Eukaryota</taxon>
        <taxon>Sar</taxon>
        <taxon>Alveolata</taxon>
        <taxon>Dinophyceae</taxon>
        <taxon>Suessiales</taxon>
        <taxon>Symbiodiniaceae</taxon>
        <taxon>Symbiodinium</taxon>
    </lineage>
</organism>
<dbReference type="Gene3D" id="3.40.640.10">
    <property type="entry name" value="Type I PLP-dependent aspartate aminotransferase-like (Major domain)"/>
    <property type="match status" value="1"/>
</dbReference>
<sequence length="1369" mass="150919">MRDFACLPSTGTTRGVDYFQSMGRITLKYVLREASLCAADLCVELSSWELKVKAVGRQDLDSLLAPLNGTLYGDVRRDLSWWTLEMQEDGSNVFKLELAKRDHKALHLAIETCAWVCQRSHFGWTPTARTPVKKAEDMLVKVKPGWLPRKQEAFVARREDLCCSLEDGQDDKTAVFRIHLDKAALEKACEVTCLADLFGVDVMEQYLKVFIRGDDKSPILMGKLFDKIIPDKTRWDIIKAAAPAEAEEQVKKSGQYNTCLQVTLTKAKPSKKHWPQLLEENELVLQREAAPQIQDLHSKALRAASPDRSGWLPEELARDFKNKADGCFRSSSWRDAAVYYTRALNQTPDEEKLFSNRSACYVKLKKFDKALADAKTCVSLKPEWPKAYFRLGQAHRGLKQWEEAIDAFREGRFREPSNQEWAREIEKTEEQQAKWDAQAAEQRKLKREADMVTELNEATVVAEREAMVAVAEQALHDADARPLNAATFEHEGAPVKAIWPLLSTVPQKAGGAADVQKCVPTSSEKAALSKTKTESGVILSTEEIKVTAGPANGEVKISVPRFLGQKGKNKLGAPPGLESGRSKPPGIHFAPPPGLSRQPMKVTEPDISSSLSGLPPPPFPSPESASNSSSEDEIQHLPDKEAGLSDGDNSTADDEQQAQADTDICKPLPTLLGSTPLPSLLGSAPLYGKSIIEKFTTASKADKMEPARDEDLEDKLRSQRGRRRDVVVGAGEKAAEPLRSPSPFLLPNPNLRRVVKGVEPLQCRLVQALQAGKSRKEAGELALKAGWGGRDVLLRTFRRPEDMLNLESDTMDARRLENAVWRLYQKERSMSDLASLAEDQDDEQDVETLMRKKAQSTIGDKLNFTDVRFDLSERQGDYDDLPTFPIRPNFAGFKNELQPASQCVVFDGCPEDPYHPSNTPIYQTATFVQPSSSEFGPYDYSRSGNPTRTALEKHVAMLEQAAAAFAFASGMAALHTVTRLLKYGDQVIANEDIYGGMHRLLTQDCTHSGIDVKFVDTTDLNALSQAITPKTRLIHLESPSNPRMRITDIRGVCAIAHKHGILVSVDSTMMPPVICKPLTLGVDIVVHSATKFFSGHADCTGGLVCVRHPELAHRVAFLQNAEGTALAPFECFLFLRGIKTMFLRVERAQQNARRVVNFLLRNKHINQVFFPGPGGCDPTSLAIHWSQSKGSGSVISLTTGSVEFSRRLVDACKIFKTTVSFGSVNSLLEMPCTMSHASIPAEKRTLADDLIRISIGIEDPQDLIADLDQAIKVAAGELCSSPHGGFDSQFQDLPIVPHILEAKGHQEDEVSTRAPSALKAMSSPGESDAGAAEEENKELQNTSSFLDVSFSITCAAFAVCALMIAQLRK</sequence>
<dbReference type="GO" id="GO:0030170">
    <property type="term" value="F:pyridoxal phosphate binding"/>
    <property type="evidence" value="ECO:0007669"/>
    <property type="project" value="InterPro"/>
</dbReference>
<name>A0A813CHK9_9DINO</name>
<evidence type="ECO:0000256" key="6">
    <source>
        <dbReference type="PROSITE-ProRule" id="PRU00339"/>
    </source>
</evidence>
<feature type="repeat" description="TPR" evidence="6">
    <location>
        <begin position="385"/>
        <end position="418"/>
    </location>
</feature>
<evidence type="ECO:0000256" key="4">
    <source>
        <dbReference type="ARBA" id="ARBA00023239"/>
    </source>
</evidence>
<dbReference type="NCBIfam" id="TIGR01329">
    <property type="entry name" value="cysta_beta_ly_E"/>
    <property type="match status" value="1"/>
</dbReference>
<keyword evidence="3" id="KW-0663">Pyridoxal phosphate</keyword>
<feature type="coiled-coil region" evidence="7">
    <location>
        <begin position="418"/>
        <end position="445"/>
    </location>
</feature>
<dbReference type="InterPro" id="IPR007052">
    <property type="entry name" value="CS_dom"/>
</dbReference>
<dbReference type="GO" id="GO:0071266">
    <property type="term" value="P:'de novo' L-methionine biosynthetic process"/>
    <property type="evidence" value="ECO:0007669"/>
    <property type="project" value="InterPro"/>
</dbReference>
<dbReference type="InterPro" id="IPR011990">
    <property type="entry name" value="TPR-like_helical_dom_sf"/>
</dbReference>
<keyword evidence="11" id="KW-1185">Reference proteome</keyword>
<feature type="domain" description="CS" evidence="9">
    <location>
        <begin position="160"/>
        <end position="278"/>
    </location>
</feature>
<evidence type="ECO:0000256" key="7">
    <source>
        <dbReference type="SAM" id="Coils"/>
    </source>
</evidence>
<dbReference type="SUPFAM" id="SSF49764">
    <property type="entry name" value="HSP20-like chaperones"/>
    <property type="match status" value="1"/>
</dbReference>
<dbReference type="Gene3D" id="3.90.1150.10">
    <property type="entry name" value="Aspartate Aminotransferase, domain 1"/>
    <property type="match status" value="1"/>
</dbReference>
<evidence type="ECO:0000313" key="10">
    <source>
        <dbReference type="EMBL" id="CAE7942474.1"/>
    </source>
</evidence>
<dbReference type="SUPFAM" id="SSF53383">
    <property type="entry name" value="PLP-dependent transferases"/>
    <property type="match status" value="1"/>
</dbReference>
<dbReference type="CDD" id="cd06463">
    <property type="entry name" value="p23_like"/>
    <property type="match status" value="1"/>
</dbReference>
<dbReference type="GO" id="GO:0005737">
    <property type="term" value="C:cytoplasm"/>
    <property type="evidence" value="ECO:0007669"/>
    <property type="project" value="TreeGrafter"/>
</dbReference>
<reference evidence="10" key="1">
    <citation type="submission" date="2021-02" db="EMBL/GenBank/DDBJ databases">
        <authorList>
            <person name="Dougan E. K."/>
            <person name="Rhodes N."/>
            <person name="Thang M."/>
            <person name="Chan C."/>
        </authorList>
    </citation>
    <scope>NUCLEOTIDE SEQUENCE</scope>
</reference>
<evidence type="ECO:0000313" key="11">
    <source>
        <dbReference type="Proteomes" id="UP000601435"/>
    </source>
</evidence>
<comment type="cofactor">
    <cofactor evidence="1">
        <name>pyridoxal 5'-phosphate</name>
        <dbReference type="ChEBI" id="CHEBI:597326"/>
    </cofactor>
</comment>
<feature type="compositionally biased region" description="Basic and acidic residues" evidence="8">
    <location>
        <begin position="633"/>
        <end position="643"/>
    </location>
</feature>